<dbReference type="PANTHER" id="PTHR36930:SF1">
    <property type="entry name" value="MOSC DOMAIN-CONTAINING PROTEIN"/>
    <property type="match status" value="1"/>
</dbReference>
<dbReference type="STRING" id="1841610.A6X21_23220"/>
<dbReference type="OrthoDB" id="1550913at2"/>
<dbReference type="PROSITE" id="PS51340">
    <property type="entry name" value="MOSC"/>
    <property type="match status" value="1"/>
</dbReference>
<evidence type="ECO:0000313" key="3">
    <source>
        <dbReference type="Proteomes" id="UP000094828"/>
    </source>
</evidence>
<organism evidence="2 3">
    <name type="scientific">Planctopirus hydrillae</name>
    <dbReference type="NCBI Taxonomy" id="1841610"/>
    <lineage>
        <taxon>Bacteria</taxon>
        <taxon>Pseudomonadati</taxon>
        <taxon>Planctomycetota</taxon>
        <taxon>Planctomycetia</taxon>
        <taxon>Planctomycetales</taxon>
        <taxon>Planctomycetaceae</taxon>
        <taxon>Planctopirus</taxon>
    </lineage>
</organism>
<dbReference type="AlphaFoldDB" id="A0A1C3ECL7"/>
<evidence type="ECO:0000259" key="1">
    <source>
        <dbReference type="PROSITE" id="PS51340"/>
    </source>
</evidence>
<dbReference type="Pfam" id="PF03473">
    <property type="entry name" value="MOSC"/>
    <property type="match status" value="1"/>
</dbReference>
<gene>
    <name evidence="2" type="ORF">A6X21_23220</name>
</gene>
<dbReference type="Gene3D" id="2.40.33.20">
    <property type="entry name" value="PK beta-barrel domain-like"/>
    <property type="match status" value="1"/>
</dbReference>
<dbReference type="PANTHER" id="PTHR36930">
    <property type="entry name" value="METAL-SULFUR CLUSTER BIOSYNTHESIS PROTEINS YUAD-RELATED"/>
    <property type="match status" value="1"/>
</dbReference>
<reference evidence="2 3" key="1">
    <citation type="submission" date="2016-05" db="EMBL/GenBank/DDBJ databases">
        <title>Genomic and physiological characterization of Planctopirus sp. isolated from fresh water lake.</title>
        <authorList>
            <person name="Subhash Y."/>
            <person name="Ramana C."/>
        </authorList>
    </citation>
    <scope>NUCLEOTIDE SEQUENCE [LARGE SCALE GENOMIC DNA]</scope>
    <source>
        <strain evidence="2 3">JC280</strain>
    </source>
</reference>
<sequence length="167" mass="18099">MRTIAELMQILPQTGTIRWMGLSSARRSSIVAVEEVLAIEGYGLEGDHHAKRRPDTKRQVTLIQAEHLVAVAGLMQIERLDPALVRRNLVVSGINLLALKGQTFQVGDAIFEGTGSCDPCSRMEENLGPGGYNAMRGHGGLTAKVRTGGKIRLGDEVRLLQTGDLMP</sequence>
<dbReference type="Proteomes" id="UP000094828">
    <property type="component" value="Unassembled WGS sequence"/>
</dbReference>
<evidence type="ECO:0000313" key="2">
    <source>
        <dbReference type="EMBL" id="ODA30965.1"/>
    </source>
</evidence>
<keyword evidence="3" id="KW-1185">Reference proteome</keyword>
<dbReference type="InterPro" id="IPR011037">
    <property type="entry name" value="Pyrv_Knase-like_insert_dom_sf"/>
</dbReference>
<proteinExistence type="predicted"/>
<dbReference type="InterPro" id="IPR005302">
    <property type="entry name" value="MoCF_Sase_C"/>
</dbReference>
<dbReference type="EMBL" id="LYDR01000095">
    <property type="protein sequence ID" value="ODA30965.1"/>
    <property type="molecule type" value="Genomic_DNA"/>
</dbReference>
<dbReference type="GO" id="GO:0003824">
    <property type="term" value="F:catalytic activity"/>
    <property type="evidence" value="ECO:0007669"/>
    <property type="project" value="InterPro"/>
</dbReference>
<comment type="caution">
    <text evidence="2">The sequence shown here is derived from an EMBL/GenBank/DDBJ whole genome shotgun (WGS) entry which is preliminary data.</text>
</comment>
<dbReference type="InterPro" id="IPR052716">
    <property type="entry name" value="MOSC_domain"/>
</dbReference>
<feature type="domain" description="MOSC" evidence="1">
    <location>
        <begin position="31"/>
        <end position="160"/>
    </location>
</feature>
<protein>
    <submittedName>
        <fullName evidence="2">Molybdenum cofactor sulfurase</fullName>
    </submittedName>
</protein>
<dbReference type="GO" id="GO:0030170">
    <property type="term" value="F:pyridoxal phosphate binding"/>
    <property type="evidence" value="ECO:0007669"/>
    <property type="project" value="InterPro"/>
</dbReference>
<dbReference type="GO" id="GO:0030151">
    <property type="term" value="F:molybdenum ion binding"/>
    <property type="evidence" value="ECO:0007669"/>
    <property type="project" value="InterPro"/>
</dbReference>
<dbReference type="SUPFAM" id="SSF50800">
    <property type="entry name" value="PK beta-barrel domain-like"/>
    <property type="match status" value="1"/>
</dbReference>
<accession>A0A1C3ECL7</accession>
<dbReference type="RefSeq" id="WP_068848103.1">
    <property type="nucleotide sequence ID" value="NZ_LYDR01000095.1"/>
</dbReference>
<name>A0A1C3ECL7_9PLAN</name>